<feature type="compositionally biased region" description="Basic and acidic residues" evidence="1">
    <location>
        <begin position="3560"/>
        <end position="3569"/>
    </location>
</feature>
<feature type="compositionally biased region" description="Basic and acidic residues" evidence="1">
    <location>
        <begin position="1289"/>
        <end position="1300"/>
    </location>
</feature>
<feature type="compositionally biased region" description="Basic and acidic residues" evidence="1">
    <location>
        <begin position="2668"/>
        <end position="2692"/>
    </location>
</feature>
<feature type="compositionally biased region" description="Basic and acidic residues" evidence="1">
    <location>
        <begin position="494"/>
        <end position="544"/>
    </location>
</feature>
<feature type="compositionally biased region" description="Basic and acidic residues" evidence="1">
    <location>
        <begin position="2464"/>
        <end position="2504"/>
    </location>
</feature>
<feature type="compositionally biased region" description="Basic and acidic residues" evidence="1">
    <location>
        <begin position="2780"/>
        <end position="2793"/>
    </location>
</feature>
<dbReference type="GO" id="GO:0000226">
    <property type="term" value="P:microtubule cytoskeleton organization"/>
    <property type="evidence" value="ECO:0007669"/>
    <property type="project" value="InterPro"/>
</dbReference>
<feature type="compositionally biased region" description="Polar residues" evidence="1">
    <location>
        <begin position="3609"/>
        <end position="3618"/>
    </location>
</feature>
<dbReference type="GO" id="GO:0043025">
    <property type="term" value="C:neuronal cell body"/>
    <property type="evidence" value="ECO:0007669"/>
    <property type="project" value="TreeGrafter"/>
</dbReference>
<feature type="compositionally biased region" description="Basic and acidic residues" evidence="1">
    <location>
        <begin position="626"/>
        <end position="637"/>
    </location>
</feature>
<feature type="compositionally biased region" description="Polar residues" evidence="1">
    <location>
        <begin position="612"/>
        <end position="625"/>
    </location>
</feature>
<feature type="compositionally biased region" description="Basic and acidic residues" evidence="1">
    <location>
        <begin position="2947"/>
        <end position="2958"/>
    </location>
</feature>
<feature type="compositionally biased region" description="Basic and acidic residues" evidence="1">
    <location>
        <begin position="2748"/>
        <end position="2772"/>
    </location>
</feature>
<dbReference type="PANTHER" id="PTHR13843:SF12">
    <property type="entry name" value="ATPASE F1_V1_A1 COMPLEX ALPHA_BETA SUBUNIT NUCLEOTIDE-BINDING DOMAIN-CONTAINING PROTEIN"/>
    <property type="match status" value="1"/>
</dbReference>
<feature type="compositionally biased region" description="Polar residues" evidence="1">
    <location>
        <begin position="640"/>
        <end position="655"/>
    </location>
</feature>
<feature type="region of interest" description="Disordered" evidence="1">
    <location>
        <begin position="2044"/>
        <end position="2069"/>
    </location>
</feature>
<feature type="compositionally biased region" description="Basic and acidic residues" evidence="1">
    <location>
        <begin position="3721"/>
        <end position="3732"/>
    </location>
</feature>
<dbReference type="GO" id="GO:0007409">
    <property type="term" value="P:axonogenesis"/>
    <property type="evidence" value="ECO:0007669"/>
    <property type="project" value="TreeGrafter"/>
</dbReference>
<feature type="region of interest" description="Disordered" evidence="1">
    <location>
        <begin position="2161"/>
        <end position="2194"/>
    </location>
</feature>
<feature type="compositionally biased region" description="Polar residues" evidence="1">
    <location>
        <begin position="728"/>
        <end position="740"/>
    </location>
</feature>
<evidence type="ECO:0000256" key="1">
    <source>
        <dbReference type="SAM" id="MobiDB-lite"/>
    </source>
</evidence>
<dbReference type="GO" id="GO:0045202">
    <property type="term" value="C:synapse"/>
    <property type="evidence" value="ECO:0007669"/>
    <property type="project" value="TreeGrafter"/>
</dbReference>
<feature type="compositionally biased region" description="Low complexity" evidence="1">
    <location>
        <begin position="683"/>
        <end position="708"/>
    </location>
</feature>
<feature type="compositionally biased region" description="Low complexity" evidence="1">
    <location>
        <begin position="473"/>
        <end position="493"/>
    </location>
</feature>
<feature type="compositionally biased region" description="Acidic residues" evidence="1">
    <location>
        <begin position="875"/>
        <end position="891"/>
    </location>
</feature>
<gene>
    <name evidence="4" type="ORF">TSIB3V08_LOCUS4138</name>
</gene>
<feature type="region of interest" description="Disordered" evidence="1">
    <location>
        <begin position="1540"/>
        <end position="1581"/>
    </location>
</feature>
<feature type="compositionally biased region" description="Basic and acidic residues" evidence="1">
    <location>
        <begin position="2298"/>
        <end position="2332"/>
    </location>
</feature>
<feature type="compositionally biased region" description="Low complexity" evidence="1">
    <location>
        <begin position="3057"/>
        <end position="3067"/>
    </location>
</feature>
<dbReference type="GO" id="GO:0005875">
    <property type="term" value="C:microtubule associated complex"/>
    <property type="evidence" value="ECO:0007669"/>
    <property type="project" value="TreeGrafter"/>
</dbReference>
<dbReference type="GO" id="GO:0030425">
    <property type="term" value="C:dendrite"/>
    <property type="evidence" value="ECO:0007669"/>
    <property type="project" value="TreeGrafter"/>
</dbReference>
<dbReference type="Pfam" id="PF25281">
    <property type="entry name" value="MBL_MAP1B"/>
    <property type="match status" value="1"/>
</dbReference>
<feature type="compositionally biased region" description="Basic and acidic residues" evidence="1">
    <location>
        <begin position="1655"/>
        <end position="1676"/>
    </location>
</feature>
<dbReference type="Pfam" id="PF23415">
    <property type="entry name" value="MAPB1_N"/>
    <property type="match status" value="1"/>
</dbReference>
<dbReference type="InterPro" id="IPR026074">
    <property type="entry name" value="MAP1"/>
</dbReference>
<feature type="compositionally biased region" description="Basic and acidic residues" evidence="1">
    <location>
        <begin position="4008"/>
        <end position="4025"/>
    </location>
</feature>
<feature type="compositionally biased region" description="Basic and acidic residues" evidence="1">
    <location>
        <begin position="1217"/>
        <end position="1244"/>
    </location>
</feature>
<feature type="compositionally biased region" description="Basic and acidic residues" evidence="1">
    <location>
        <begin position="964"/>
        <end position="993"/>
    </location>
</feature>
<dbReference type="GO" id="GO:0016358">
    <property type="term" value="P:dendrite development"/>
    <property type="evidence" value="ECO:0007669"/>
    <property type="project" value="TreeGrafter"/>
</dbReference>
<dbReference type="GO" id="GO:0008017">
    <property type="term" value="F:microtubule binding"/>
    <property type="evidence" value="ECO:0007669"/>
    <property type="project" value="InterPro"/>
</dbReference>
<feature type="compositionally biased region" description="Basic and acidic residues" evidence="1">
    <location>
        <begin position="551"/>
        <end position="565"/>
    </location>
</feature>
<feature type="compositionally biased region" description="Basic and acidic residues" evidence="1">
    <location>
        <begin position="905"/>
        <end position="916"/>
    </location>
</feature>
<evidence type="ECO:0000259" key="3">
    <source>
        <dbReference type="Pfam" id="PF25281"/>
    </source>
</evidence>
<feature type="compositionally biased region" description="Polar residues" evidence="1">
    <location>
        <begin position="1202"/>
        <end position="1213"/>
    </location>
</feature>
<feature type="compositionally biased region" description="Basic and acidic residues" evidence="1">
    <location>
        <begin position="709"/>
        <end position="727"/>
    </location>
</feature>
<feature type="region of interest" description="Disordered" evidence="1">
    <location>
        <begin position="2099"/>
        <end position="2143"/>
    </location>
</feature>
<dbReference type="InterPro" id="IPR057480">
    <property type="entry name" value="MAP1A/B/S-like_MBL"/>
</dbReference>
<feature type="region of interest" description="Disordered" evidence="1">
    <location>
        <begin position="1289"/>
        <end position="1359"/>
    </location>
</feature>
<accession>A0A7R9AT75</accession>
<feature type="compositionally biased region" description="Basic and acidic residues" evidence="1">
    <location>
        <begin position="2360"/>
        <end position="2372"/>
    </location>
</feature>
<dbReference type="PANTHER" id="PTHR13843">
    <property type="entry name" value="MICROTUBULE-ASSOCIATED PROTEIN"/>
    <property type="match status" value="1"/>
</dbReference>
<protein>
    <recommendedName>
        <fullName evidence="5">Microtubule-associated protein futsch</fullName>
    </recommendedName>
</protein>
<dbReference type="EMBL" id="OC001452">
    <property type="protein sequence ID" value="CAD7259945.1"/>
    <property type="molecule type" value="Genomic_DNA"/>
</dbReference>
<feature type="compositionally biased region" description="Basic and acidic residues" evidence="1">
    <location>
        <begin position="2421"/>
        <end position="2434"/>
    </location>
</feature>
<sequence>MDCTSICNKGEWGNHFGKSFRTLDRDIKLDCPVIVSLVYCESSVLDPVATDDGTFSLADFVDAFQETEVQRVLRAYDSCVTVDVHCSPEGDWTTQRLNKETFSRSCKVRVNPDDRLTAGGPAISSFLDYINPFLIPASLEQLLEPSDVVGNIRFSHPTLYVFPGGQGDAALFGINGFNMLVDGGFNRKACFWDFARHLDRLDAVLVTRLNNGNVNGISAVLRRKKQSHVYPQIGHFFCNLQERRHAASPDGDKDRDPLLINLLDEGQELVLNLKHMQLRPHSCYRDSNQAEPINLYHKVGHGKLDMYVVSPARDSREVKDFLAKWNSNDARLFGPGRKDKDIFHFPLQNLVSVCALLVWQPANPNDTVTRILFPGSTPQHKIFEGLDKIRHLEFLKYPVCSVKSISPSASTVTMTSRAGIKHKSTPAVLDKILPGEGIVKTPSKPLEINKQQVAKSATIPVTGGQTEEKKTKPSTPVSTLTTPTTTKAPPQAKVKIEKAASKTEPPKMKTESNKPIEGEKIKGEKSTKPTPDVKPKEHKSKIDSKSSTAKSRIDSKPPRSLERKSQKISTTTPVGEKKAEVKSSPTTPKKSIESKVNGVASKAEISKVSRAASKSRQSPTTTPAKSTKEANNRKVVESKYNVSRAASTSRAPTPKSTKKEPDNASTTVKSERKPISRRPKPASPSKTGKSPSSPAKSSSAKSTPTPSVKSEKDGIIRKVRGEPDKAATDSSAVSTPSTAEPETGPLKVKVLPIEETPAFAESKHVNETVQDKVLSADVENLDLEKPKHKKEIKESSGAVEATSILGQIKTEEFEGKQGYDVNDTTENEEVIEETKISPIALETTSQEETEDEEVAEAKELVALGEDEHDERQDVEITEEERTEDIEDEDIVIEPGKSLQDEMEFEEKHGEINVEEKYGEEDEDEEEYLIIEKEEVDQVMKNSLQDQESFEISGPNEKDNEEEGELKKHLRDEGESEKEKKHAEEKEKTVVNGLEGDKIIEESKTYFVPDEKAQLDDSFLAKNEVDSVCTAKDVSKVAKQTEEKTYDENKEMAVSVEHAKTIDVTLDKEKVEQFPPETKEQIQEEVQEIISSAKEIVSSKLENEKNQDELQIKPKDTIEHSSVDDKKEVESDEQKEISSISPEEKLDNSSEKNREITDETRDSDQKLLDEEHDDGVEIKGTGLRDMVDQKYPAEESQPDEKFSTTVESGATTAPTLPEDERIPLDEIKEIIEEKHVKEETKEDKPPTISAPHLEQPTTLPQVFTPSNIGVFDTRGPHALAHQRDIVKTPDEVADLPVHEEVDPGMYEGDEFNREFPKSKDDTLFVKKQTEVEGRHSPELEVKGKISDEDKKDSHDNIENAEQTEVVSALELNQSDQKENKDHIDKKDISTTVEVDTNKMGIALDEKMSNKKQDFSQDAVLQFKLENDKTKDERATDKMDGLEHLKHAEAESSATSLDNIGIVVLDNKDVEEKMLAKDKLDLLQDVNASNYEMTGASYQETEKEDKGIEKEEYEKPVLGVFDTKFESEEKKIAEDLTQKENFVETIEVEEERTKEDSKTEKTTEDLRHTSDSPEDGQAIDNIENSSMKEVKIVKDEIKDITNRFIEMERNITEVCVNNKTEDTLVTYTIEKLTTEPESEKTDIEKPEPLGEILEKTESVKLPHVDDEVTKKDGQEDKPGATISNETKCEEDIIKSKLELSTQPLEFTHLHYAEKVDEDQLDNEQESKDKTEFVKTDKDIQIDSTKQKTDDMIPEKAVMIEDTKHIEEINKPQENNESDKLELETTGIKDDDLIPETVSEIINTKEEQAKSPTDIHEYTEETKSEDVSKTYKLKSITEPQEETISKFVKSEPSSKPNGETILMDDKHQACVDTKDETILETDELKSSSELKNKDVEDDKPVHISDTISIEFNDKYNEEQILEDSLQDSPVKDITSRLDIDATIEKKTPVSAIKDDFTNEKPIVNEHTNVINLDTLTKEPLDNESEELTTLNKAFEPILVEEKPLDAEEFDIDLKIGLATEIKSSNEAVELSPGNKTKLSEFEGFHIESERREHDVDDDLGKDYEGDIEEEDDYVGSEYIDSGLEEEPVYGKLAAATLPEYVTVTPDSAPPSPGDYKFLERKEDRAKDVDSTNRVDRPLQQEQMERSKCINKQISHLDKETKQLEEIKSKSPASLDKISPMLTGELNRDISPPRTPFENAKELDISHSLTKHILEDKLESGTLPAASTHHIQEIRPDSGISSPQSVESGKVKDVVIESGNITPSSEKTQGTELKLKASSLKQTEQDKLTDELTLKSRTSTPDSKKLGEPSDEDKHESRTSTPKSIDKLTHEVKLDSRTSTPDSAKLGEHSDEDKHGSRTSTPKSIDKLTHEVKLESRTSTPDSAKLGEPSDEDKHESRTSTPKSTDKLTNEVKLESRTSTPGSTKLDEPSDEDKHDSRTSSPKSIDNLTHEVKLDSRTSTPDSTKLGEPSDKDKHESRTSTPKSIDKLTHEVKLESHTPTPDSKKLGELSDEDKYETRTSTPKSIDKLTHEVKLDSRTSTPDSKKLGEPSDEEKHESRTATPKSIDKLTQEVKLDSRTSTPDFAKLGEPSDEDKYESKTSTLKSIDKLTHEVKLDSRTSTPDSKKLGEPSDEDKHESKTSSPKSIDKLTHEVKLESRTSTPGSTKLGEPSDEDKHDSRTSSPKSIDKLTHEVKLESRTSTPGSTKLGEPSDEDKHDSRTSSPKSIDKLTHEVKLDSRTSTPGSIKLGEPSDEDKHESKTSSPKSMDKLTHEVKLESTKSTPRSIELEERVKDAKLESRSSTPESTDHIKVTQEIKSESRTSTPRSIHPGDHLTEHKSGTSMPRSTDIDNLTNNAKKTSVDISKLSTKVEEILTKAEGKLEEMVNVEGLLGDKEIHIKEPSTKSDFDDTITTCVEVTKKANAVEKITEVDLKLSQLVDDKTSHMETSSTQPKSEKSEYDSEGKVDKADLTFTNTVVFKNEEMVLPLEVVEAQETKVSEMIDSKQKSILEKSEITSDEQITDTSTKVIAPKLTEGKLTPIDVVTETLLPTDLHETKTPERKSSGVSDSDTSDITSTIATVPEIGGKLEEKDIISHEPRGVVSTEHTTYVETSSNLDVDHQDAPNTTTVRRMVVTASSEDGGVETEVCESGSITYTSKPETDTFVSTSSHDQDHSRSNSSSPEQTASEHPSSSIQVELHTKIQHDHEQTQKDYIEEKTDLGYIVEKSPETNGHVYSSDKYDNEDILYEDDNNSVGKAVSNKTSAQRDYDSDEDIVRDYVTRNIYGGRNYIMSPMKAIRTTHITVTKTLSDESDDIHSLSQKSDIYDSHEDVAGSPNTFQTTTTYMKSVKNLEDEDADVHYSSQESIASGSIPESSKTSTVPTKTYTTAFKSLEDGEEAYNKVQTDTTMTKPSTSKTITTVTKTISGDGEIKTVTITKEISLGDEVGHTVVTTNTYEDGEIVEQQSEVKNEYDQHYEHEKSLPRLENIQAHKEDISSTISKEGKFTPLDISTVEKVISEISGVDSSLTNLKDKDEHVNNVVVEEKTVIKDKDGVIETVVTKATKETRDLEESIDKGDSTTNITIKKESSDIGRSGTPGSDALSDRELDFGGPLTPHSDVSSGQASRAPTHIWGESIEGRPDSEEDEDGERAGSPLSISSQLAHSPLQYEHEISEPQVLDIKTKSSSDLMMESFHEENYVEAVDLQKKCSDFAMTSSLYGNLPPEPLRQPLEKHTTTHLTEDQDTTSTETTASSFSSGFGKDKIGTTIKTTTTTYKYFTPGDKDPSNEENLDFERALREHRLTRGEDLAPTTSTVSYHIETKSSPSHTYKYEHSSTGLNGHKHADDFEVITASKSHKDLANKNLEVNGKHNGNRETSILPSDDKMSSSFHQEILNSSKDVMKDDITTSSIEHDPMFHHQFASSSALTSGQALPETPHGFDLATTGKSDDKKDPIESWGKPLGLPAPAPPPTKDTNTSGEIVAQTNKGTPKKEKKTMQMKKTIIMNENNKANSATKETINKKRPESPVKQAERKGSSINKDTARNAKLPGSPIYVDLTYVPHHGNAYYTSVEFFKKVRARYYVFSGTDPSREVYNALLEAKQTWEDKELEVTIIPTYDTDTLGYWVAENEDILAKCKIDLSPSASRCTINLQDHETSCSAYRLEF</sequence>
<feature type="compositionally biased region" description="Basic and acidic residues" evidence="1">
    <location>
        <begin position="3046"/>
        <end position="3056"/>
    </location>
</feature>
<feature type="compositionally biased region" description="Basic and acidic residues" evidence="1">
    <location>
        <begin position="2044"/>
        <end position="2061"/>
    </location>
</feature>
<feature type="compositionally biased region" description="Basic and acidic residues" evidence="1">
    <location>
        <begin position="2823"/>
        <end position="2833"/>
    </location>
</feature>
<feature type="compositionally biased region" description="Polar residues" evidence="1">
    <location>
        <begin position="3170"/>
        <end position="3188"/>
    </location>
</feature>
<dbReference type="GO" id="GO:0005874">
    <property type="term" value="C:microtubule"/>
    <property type="evidence" value="ECO:0007669"/>
    <property type="project" value="InterPro"/>
</dbReference>
<feature type="domain" description="Microtubule-associated protein 1A/B/S-like MBL-like" evidence="3">
    <location>
        <begin position="138"/>
        <end position="406"/>
    </location>
</feature>
<organism evidence="4">
    <name type="scientific">Timema shepardi</name>
    <name type="common">Walking stick</name>
    <dbReference type="NCBI Taxonomy" id="629360"/>
    <lineage>
        <taxon>Eukaryota</taxon>
        <taxon>Metazoa</taxon>
        <taxon>Ecdysozoa</taxon>
        <taxon>Arthropoda</taxon>
        <taxon>Hexapoda</taxon>
        <taxon>Insecta</taxon>
        <taxon>Pterygota</taxon>
        <taxon>Neoptera</taxon>
        <taxon>Polyneoptera</taxon>
        <taxon>Phasmatodea</taxon>
        <taxon>Timematodea</taxon>
        <taxon>Timematoidea</taxon>
        <taxon>Timematidae</taxon>
        <taxon>Timema</taxon>
    </lineage>
</organism>
<feature type="compositionally biased region" description="Basic and acidic residues" evidence="1">
    <location>
        <begin position="2113"/>
        <end position="2143"/>
    </location>
</feature>
<reference evidence="4" key="1">
    <citation type="submission" date="2020-11" db="EMBL/GenBank/DDBJ databases">
        <authorList>
            <person name="Tran Van P."/>
        </authorList>
    </citation>
    <scope>NUCLEOTIDE SEQUENCE</scope>
</reference>
<feature type="compositionally biased region" description="Polar residues" evidence="1">
    <location>
        <begin position="2255"/>
        <end position="2267"/>
    </location>
</feature>
<feature type="compositionally biased region" description="Polar residues" evidence="1">
    <location>
        <begin position="3144"/>
        <end position="3162"/>
    </location>
</feature>
<feature type="region of interest" description="Disordered" evidence="1">
    <location>
        <begin position="3560"/>
        <end position="3648"/>
    </location>
</feature>
<evidence type="ECO:0000313" key="4">
    <source>
        <dbReference type="EMBL" id="CAD7259945.1"/>
    </source>
</evidence>
<feature type="compositionally biased region" description="Basic and acidic residues" evidence="1">
    <location>
        <begin position="2388"/>
        <end position="2412"/>
    </location>
</feature>
<feature type="compositionally biased region" description="Polar residues" evidence="1">
    <location>
        <begin position="2834"/>
        <end position="2847"/>
    </location>
</feature>
<feature type="region of interest" description="Disordered" evidence="1">
    <location>
        <begin position="4003"/>
        <end position="4035"/>
    </location>
</feature>
<evidence type="ECO:0000259" key="2">
    <source>
        <dbReference type="Pfam" id="PF23415"/>
    </source>
</evidence>
<dbReference type="GO" id="GO:0031114">
    <property type="term" value="P:regulation of microtubule depolymerization"/>
    <property type="evidence" value="ECO:0007669"/>
    <property type="project" value="TreeGrafter"/>
</dbReference>
<feature type="region of interest" description="Disordered" evidence="1">
    <location>
        <begin position="3712"/>
        <end position="3748"/>
    </location>
</feature>
<feature type="region of interest" description="Disordered" evidence="1">
    <location>
        <begin position="1096"/>
        <end position="1260"/>
    </location>
</feature>
<feature type="compositionally biased region" description="Basic and acidic residues" evidence="1">
    <location>
        <begin position="1549"/>
        <end position="1569"/>
    </location>
</feature>
<feature type="compositionally biased region" description="Basic and acidic residues" evidence="1">
    <location>
        <begin position="2800"/>
        <end position="2814"/>
    </location>
</feature>
<evidence type="ECO:0008006" key="5">
    <source>
        <dbReference type="Google" id="ProtNLM"/>
    </source>
</evidence>
<dbReference type="GO" id="GO:0003779">
    <property type="term" value="F:actin binding"/>
    <property type="evidence" value="ECO:0007669"/>
    <property type="project" value="TreeGrafter"/>
</dbReference>
<name>A0A7R9AT75_TIMSH</name>
<dbReference type="InterPro" id="IPR056617">
    <property type="entry name" value="MAP1B/S_N"/>
</dbReference>
<feature type="compositionally biased region" description="Basic and acidic residues" evidence="1">
    <location>
        <begin position="2341"/>
        <end position="2352"/>
    </location>
</feature>
<feature type="region of interest" description="Disordered" evidence="1">
    <location>
        <begin position="441"/>
        <end position="749"/>
    </location>
</feature>
<feature type="compositionally biased region" description="Basic and acidic residues" evidence="1">
    <location>
        <begin position="1309"/>
        <end position="1356"/>
    </location>
</feature>
<feature type="domain" description="Microtubule-associated protein 1B/S N-terminal" evidence="2">
    <location>
        <begin position="51"/>
        <end position="130"/>
    </location>
</feature>
<feature type="region of interest" description="Disordered" evidence="1">
    <location>
        <begin position="2216"/>
        <end position="2847"/>
    </location>
</feature>
<feature type="region of interest" description="Disordered" evidence="1">
    <location>
        <begin position="1655"/>
        <end position="1684"/>
    </location>
</feature>
<feature type="compositionally biased region" description="Low complexity" evidence="1">
    <location>
        <begin position="3736"/>
        <end position="3748"/>
    </location>
</feature>
<feature type="compositionally biased region" description="Basic and acidic residues" evidence="1">
    <location>
        <begin position="2708"/>
        <end position="2732"/>
    </location>
</feature>
<feature type="region of interest" description="Disordered" evidence="1">
    <location>
        <begin position="3856"/>
        <end position="3876"/>
    </location>
</feature>
<feature type="compositionally biased region" description="Basic and acidic residues" evidence="1">
    <location>
        <begin position="1184"/>
        <end position="1201"/>
    </location>
</feature>
<feature type="region of interest" description="Disordered" evidence="1">
    <location>
        <begin position="2935"/>
        <end position="2958"/>
    </location>
</feature>
<feature type="region of interest" description="Disordered" evidence="1">
    <location>
        <begin position="3129"/>
        <end position="3189"/>
    </location>
</feature>
<proteinExistence type="predicted"/>
<dbReference type="GO" id="GO:0005829">
    <property type="term" value="C:cytosol"/>
    <property type="evidence" value="ECO:0007669"/>
    <property type="project" value="TreeGrafter"/>
</dbReference>
<feature type="compositionally biased region" description="Basic and acidic residues" evidence="1">
    <location>
        <begin position="2520"/>
        <end position="2572"/>
    </location>
</feature>
<feature type="region of interest" description="Disordered" evidence="1">
    <location>
        <begin position="3916"/>
        <end position="3969"/>
    </location>
</feature>
<feature type="compositionally biased region" description="Acidic residues" evidence="1">
    <location>
        <begin position="917"/>
        <end position="926"/>
    </location>
</feature>
<feature type="compositionally biased region" description="Basic and acidic residues" evidence="1">
    <location>
        <begin position="2279"/>
        <end position="2290"/>
    </location>
</feature>
<feature type="compositionally biased region" description="Basic and acidic residues" evidence="1">
    <location>
        <begin position="1100"/>
        <end position="1168"/>
    </location>
</feature>
<feature type="region of interest" description="Disordered" evidence="1">
    <location>
        <begin position="860"/>
        <end position="926"/>
    </location>
</feature>
<feature type="compositionally biased region" description="Basic and acidic residues" evidence="1">
    <location>
        <begin position="2600"/>
        <end position="2652"/>
    </location>
</feature>
<feature type="region of interest" description="Disordered" evidence="1">
    <location>
        <begin position="3046"/>
        <end position="3067"/>
    </location>
</feature>
<feature type="region of interest" description="Disordered" evidence="1">
    <location>
        <begin position="938"/>
        <end position="993"/>
    </location>
</feature>